<dbReference type="PANTHER" id="PTHR11717:SF7">
    <property type="entry name" value="LOW MOLECULAR WEIGHT PHOSPHOTYROSINE PROTEIN PHOSPHATASE"/>
    <property type="match status" value="1"/>
</dbReference>
<evidence type="ECO:0000256" key="6">
    <source>
        <dbReference type="PIRSR" id="PIRSR617867-1"/>
    </source>
</evidence>
<dbReference type="InterPro" id="IPR050438">
    <property type="entry name" value="LMW_PTPase"/>
</dbReference>
<comment type="catalytic activity">
    <reaction evidence="5">
        <text>O-phospho-L-tyrosyl-[protein] + H2O = L-tyrosyl-[protein] + phosphate</text>
        <dbReference type="Rhea" id="RHEA:10684"/>
        <dbReference type="Rhea" id="RHEA-COMP:10136"/>
        <dbReference type="Rhea" id="RHEA-COMP:20101"/>
        <dbReference type="ChEBI" id="CHEBI:15377"/>
        <dbReference type="ChEBI" id="CHEBI:43474"/>
        <dbReference type="ChEBI" id="CHEBI:46858"/>
        <dbReference type="ChEBI" id="CHEBI:61978"/>
        <dbReference type="EC" id="3.1.3.48"/>
    </reaction>
</comment>
<accession>A0A9D1E4Y7</accession>
<dbReference type="EMBL" id="DVHK01000002">
    <property type="protein sequence ID" value="HIR66453.1"/>
    <property type="molecule type" value="Genomic_DNA"/>
</dbReference>
<dbReference type="GO" id="GO:0004725">
    <property type="term" value="F:protein tyrosine phosphatase activity"/>
    <property type="evidence" value="ECO:0007669"/>
    <property type="project" value="UniProtKB-EC"/>
</dbReference>
<dbReference type="InterPro" id="IPR036196">
    <property type="entry name" value="Ptyr_pPase_sf"/>
</dbReference>
<evidence type="ECO:0000256" key="5">
    <source>
        <dbReference type="ARBA" id="ARBA00051722"/>
    </source>
</evidence>
<evidence type="ECO:0000256" key="3">
    <source>
        <dbReference type="ARBA" id="ARBA00022801"/>
    </source>
</evidence>
<protein>
    <recommendedName>
        <fullName evidence="2">protein-tyrosine-phosphatase</fullName>
        <ecNumber evidence="2">3.1.3.48</ecNumber>
    </recommendedName>
</protein>
<keyword evidence="3" id="KW-0378">Hydrolase</keyword>
<dbReference type="CDD" id="cd16343">
    <property type="entry name" value="LMWPTP"/>
    <property type="match status" value="1"/>
</dbReference>
<dbReference type="Gene3D" id="3.40.50.2300">
    <property type="match status" value="1"/>
</dbReference>
<feature type="active site" evidence="6">
    <location>
        <position position="14"/>
    </location>
</feature>
<comment type="caution">
    <text evidence="8">The sequence shown here is derived from an EMBL/GenBank/DDBJ whole genome shotgun (WGS) entry which is preliminary data.</text>
</comment>
<keyword evidence="4" id="KW-0904">Protein phosphatase</keyword>
<feature type="active site" description="Proton donor" evidence="6">
    <location>
        <position position="123"/>
    </location>
</feature>
<dbReference type="PANTHER" id="PTHR11717">
    <property type="entry name" value="LOW MOLECULAR WEIGHT PROTEIN TYROSINE PHOSPHATASE"/>
    <property type="match status" value="1"/>
</dbReference>
<comment type="similarity">
    <text evidence="1">Belongs to the low molecular weight phosphotyrosine protein phosphatase family.</text>
</comment>
<feature type="active site" description="Nucleophile" evidence="6">
    <location>
        <position position="8"/>
    </location>
</feature>
<evidence type="ECO:0000256" key="2">
    <source>
        <dbReference type="ARBA" id="ARBA00013064"/>
    </source>
</evidence>
<evidence type="ECO:0000256" key="4">
    <source>
        <dbReference type="ARBA" id="ARBA00022912"/>
    </source>
</evidence>
<reference evidence="8" key="1">
    <citation type="submission" date="2020-10" db="EMBL/GenBank/DDBJ databases">
        <authorList>
            <person name="Gilroy R."/>
        </authorList>
    </citation>
    <scope>NUCLEOTIDE SEQUENCE</scope>
    <source>
        <strain evidence="8">ChiW16-3235</strain>
    </source>
</reference>
<dbReference type="InterPro" id="IPR023485">
    <property type="entry name" value="Ptyr_pPase"/>
</dbReference>
<sequence length="157" mass="17281">MIAVTFVCLGNICRSPMAEAIFSRMAEERGIAHLFNVRSFATSSYERGNPVYPPAAKTLAAHGIVGFSHRSQPLGVADIASSDYVLVMDGMNYADVSHMAGQRYSGRVFRLGGFLAPPEDISDPYYTRDFEKAYSQISRSCAAFIEYLYGEGVLNKE</sequence>
<dbReference type="PRINTS" id="PR00719">
    <property type="entry name" value="LMWPTPASE"/>
</dbReference>
<evidence type="ECO:0000313" key="9">
    <source>
        <dbReference type="Proteomes" id="UP000823913"/>
    </source>
</evidence>
<gene>
    <name evidence="8" type="ORF">IAB94_00215</name>
</gene>
<dbReference type="InterPro" id="IPR017867">
    <property type="entry name" value="Tyr_phospatase_low_mol_wt"/>
</dbReference>
<dbReference type="SMART" id="SM00226">
    <property type="entry name" value="LMWPc"/>
    <property type="match status" value="1"/>
</dbReference>
<name>A0A9D1E4Y7_9FIRM</name>
<dbReference type="EC" id="3.1.3.48" evidence="2"/>
<evidence type="ECO:0000256" key="1">
    <source>
        <dbReference type="ARBA" id="ARBA00011063"/>
    </source>
</evidence>
<organism evidence="8 9">
    <name type="scientific">Candidatus Coproplasma avicola</name>
    <dbReference type="NCBI Taxonomy" id="2840744"/>
    <lineage>
        <taxon>Bacteria</taxon>
        <taxon>Bacillati</taxon>
        <taxon>Bacillota</taxon>
        <taxon>Clostridia</taxon>
        <taxon>Eubacteriales</taxon>
        <taxon>Candidatus Coproplasma</taxon>
    </lineage>
</organism>
<feature type="domain" description="Phosphotyrosine protein phosphatase I" evidence="7">
    <location>
        <begin position="2"/>
        <end position="147"/>
    </location>
</feature>
<proteinExistence type="inferred from homology"/>
<evidence type="ECO:0000259" key="7">
    <source>
        <dbReference type="SMART" id="SM00226"/>
    </source>
</evidence>
<evidence type="ECO:0000313" key="8">
    <source>
        <dbReference type="EMBL" id="HIR66453.1"/>
    </source>
</evidence>
<dbReference type="Pfam" id="PF01451">
    <property type="entry name" value="LMWPc"/>
    <property type="match status" value="1"/>
</dbReference>
<dbReference type="Proteomes" id="UP000823913">
    <property type="component" value="Unassembled WGS sequence"/>
</dbReference>
<dbReference type="SUPFAM" id="SSF52788">
    <property type="entry name" value="Phosphotyrosine protein phosphatases I"/>
    <property type="match status" value="1"/>
</dbReference>
<dbReference type="AlphaFoldDB" id="A0A9D1E4Y7"/>
<reference evidence="8" key="2">
    <citation type="journal article" date="2021" name="PeerJ">
        <title>Extensive microbial diversity within the chicken gut microbiome revealed by metagenomics and culture.</title>
        <authorList>
            <person name="Gilroy R."/>
            <person name="Ravi A."/>
            <person name="Getino M."/>
            <person name="Pursley I."/>
            <person name="Horton D.L."/>
            <person name="Alikhan N.F."/>
            <person name="Baker D."/>
            <person name="Gharbi K."/>
            <person name="Hall N."/>
            <person name="Watson M."/>
            <person name="Adriaenssens E.M."/>
            <person name="Foster-Nyarko E."/>
            <person name="Jarju S."/>
            <person name="Secka A."/>
            <person name="Antonio M."/>
            <person name="Oren A."/>
            <person name="Chaudhuri R.R."/>
            <person name="La Ragione R."/>
            <person name="Hildebrand F."/>
            <person name="Pallen M.J."/>
        </authorList>
    </citation>
    <scope>NUCLEOTIDE SEQUENCE</scope>
    <source>
        <strain evidence="8">ChiW16-3235</strain>
    </source>
</reference>